<feature type="compositionally biased region" description="Polar residues" evidence="1">
    <location>
        <begin position="773"/>
        <end position="786"/>
    </location>
</feature>
<dbReference type="Gene3D" id="1.25.40.10">
    <property type="entry name" value="Tetratricopeptide repeat domain"/>
    <property type="match status" value="1"/>
</dbReference>
<feature type="compositionally biased region" description="Low complexity" evidence="1">
    <location>
        <begin position="180"/>
        <end position="195"/>
    </location>
</feature>
<dbReference type="Pfam" id="PF22562">
    <property type="entry name" value="UBA_7"/>
    <property type="match status" value="1"/>
</dbReference>
<feature type="compositionally biased region" description="Low complexity" evidence="1">
    <location>
        <begin position="917"/>
        <end position="927"/>
    </location>
</feature>
<dbReference type="GO" id="GO:0005737">
    <property type="term" value="C:cytoplasm"/>
    <property type="evidence" value="ECO:0007669"/>
    <property type="project" value="TreeGrafter"/>
</dbReference>
<dbReference type="AlphaFoldDB" id="A0A8H4QKW1"/>
<feature type="compositionally biased region" description="Polar residues" evidence="1">
    <location>
        <begin position="202"/>
        <end position="219"/>
    </location>
</feature>
<feature type="compositionally biased region" description="Low complexity" evidence="1">
    <location>
        <begin position="313"/>
        <end position="331"/>
    </location>
</feature>
<dbReference type="EMBL" id="JAACJL010000047">
    <property type="protein sequence ID" value="KAF4612696.1"/>
    <property type="molecule type" value="Genomic_DNA"/>
</dbReference>
<dbReference type="SUPFAM" id="SSF46934">
    <property type="entry name" value="UBA-like"/>
    <property type="match status" value="1"/>
</dbReference>
<dbReference type="SUPFAM" id="SSF48452">
    <property type="entry name" value="TPR-like"/>
    <property type="match status" value="1"/>
</dbReference>
<dbReference type="PANTHER" id="PTHR23172">
    <property type="entry name" value="AUXILIN/CYCLIN G-ASSOCIATED KINASE-RELATED"/>
    <property type="match status" value="1"/>
</dbReference>
<evidence type="ECO:0000259" key="2">
    <source>
        <dbReference type="PROSITE" id="PS50030"/>
    </source>
</evidence>
<feature type="compositionally biased region" description="Low complexity" evidence="1">
    <location>
        <begin position="253"/>
        <end position="264"/>
    </location>
</feature>
<dbReference type="InterPro" id="IPR015940">
    <property type="entry name" value="UBA"/>
</dbReference>
<evidence type="ECO:0000313" key="4">
    <source>
        <dbReference type="Proteomes" id="UP000521872"/>
    </source>
</evidence>
<dbReference type="InterPro" id="IPR036869">
    <property type="entry name" value="J_dom_sf"/>
</dbReference>
<feature type="compositionally biased region" description="Polar residues" evidence="1">
    <location>
        <begin position="332"/>
        <end position="342"/>
    </location>
</feature>
<name>A0A8H4QKW1_9AGAR</name>
<feature type="compositionally biased region" description="Polar residues" evidence="1">
    <location>
        <begin position="491"/>
        <end position="503"/>
    </location>
</feature>
<feature type="region of interest" description="Disordered" evidence="1">
    <location>
        <begin position="907"/>
        <end position="929"/>
    </location>
</feature>
<dbReference type="GO" id="GO:0030276">
    <property type="term" value="F:clathrin binding"/>
    <property type="evidence" value="ECO:0007669"/>
    <property type="project" value="TreeGrafter"/>
</dbReference>
<dbReference type="InterPro" id="IPR009060">
    <property type="entry name" value="UBA-like_sf"/>
</dbReference>
<dbReference type="GO" id="GO:0031982">
    <property type="term" value="C:vesicle"/>
    <property type="evidence" value="ECO:0007669"/>
    <property type="project" value="TreeGrafter"/>
</dbReference>
<evidence type="ECO:0000256" key="1">
    <source>
        <dbReference type="SAM" id="MobiDB-lite"/>
    </source>
</evidence>
<dbReference type="Gene3D" id="1.10.287.110">
    <property type="entry name" value="DnaJ domain"/>
    <property type="match status" value="1"/>
</dbReference>
<feature type="compositionally biased region" description="Low complexity" evidence="1">
    <location>
        <begin position="149"/>
        <end position="166"/>
    </location>
</feature>
<feature type="compositionally biased region" description="Polar residues" evidence="1">
    <location>
        <begin position="356"/>
        <end position="366"/>
    </location>
</feature>
<feature type="region of interest" description="Disordered" evidence="1">
    <location>
        <begin position="82"/>
        <end position="521"/>
    </location>
</feature>
<feature type="compositionally biased region" description="Polar residues" evidence="1">
    <location>
        <begin position="373"/>
        <end position="386"/>
    </location>
</feature>
<evidence type="ECO:0000313" key="3">
    <source>
        <dbReference type="EMBL" id="KAF4612696.1"/>
    </source>
</evidence>
<feature type="domain" description="UBA" evidence="2">
    <location>
        <begin position="515"/>
        <end position="557"/>
    </location>
</feature>
<dbReference type="GO" id="GO:0072583">
    <property type="term" value="P:clathrin-dependent endocytosis"/>
    <property type="evidence" value="ECO:0007669"/>
    <property type="project" value="TreeGrafter"/>
</dbReference>
<feature type="compositionally biased region" description="Low complexity" evidence="1">
    <location>
        <begin position="89"/>
        <end position="107"/>
    </location>
</feature>
<dbReference type="PROSITE" id="PS50030">
    <property type="entry name" value="UBA"/>
    <property type="match status" value="1"/>
</dbReference>
<organism evidence="3 4">
    <name type="scientific">Agrocybe pediades</name>
    <dbReference type="NCBI Taxonomy" id="84607"/>
    <lineage>
        <taxon>Eukaryota</taxon>
        <taxon>Fungi</taxon>
        <taxon>Dikarya</taxon>
        <taxon>Basidiomycota</taxon>
        <taxon>Agaricomycotina</taxon>
        <taxon>Agaricomycetes</taxon>
        <taxon>Agaricomycetidae</taxon>
        <taxon>Agaricales</taxon>
        <taxon>Agaricineae</taxon>
        <taxon>Strophariaceae</taxon>
        <taxon>Agrocybe</taxon>
    </lineage>
</organism>
<feature type="compositionally biased region" description="Polar residues" evidence="1">
    <location>
        <begin position="609"/>
        <end position="623"/>
    </location>
</feature>
<gene>
    <name evidence="3" type="ORF">D9613_011901</name>
</gene>
<dbReference type="GO" id="GO:0072318">
    <property type="term" value="P:clathrin coat disassembly"/>
    <property type="evidence" value="ECO:0007669"/>
    <property type="project" value="TreeGrafter"/>
</dbReference>
<keyword evidence="4" id="KW-1185">Reference proteome</keyword>
<dbReference type="Gene3D" id="1.10.8.10">
    <property type="entry name" value="DNA helicase RuvA subunit, C-terminal domain"/>
    <property type="match status" value="1"/>
</dbReference>
<feature type="compositionally biased region" description="Pro residues" evidence="1">
    <location>
        <begin position="563"/>
        <end position="589"/>
    </location>
</feature>
<dbReference type="InterPro" id="IPR011990">
    <property type="entry name" value="TPR-like_helical_dom_sf"/>
</dbReference>
<feature type="region of interest" description="Disordered" evidence="1">
    <location>
        <begin position="664"/>
        <end position="815"/>
    </location>
</feature>
<dbReference type="SUPFAM" id="SSF46565">
    <property type="entry name" value="Chaperone J-domain"/>
    <property type="match status" value="1"/>
</dbReference>
<dbReference type="Proteomes" id="UP000521872">
    <property type="component" value="Unassembled WGS sequence"/>
</dbReference>
<feature type="compositionally biased region" description="Low complexity" evidence="1">
    <location>
        <begin position="1034"/>
        <end position="1053"/>
    </location>
</feature>
<dbReference type="PANTHER" id="PTHR23172:SF19">
    <property type="entry name" value="J DOMAIN-CONTAINING PROTEIN"/>
    <property type="match status" value="1"/>
</dbReference>
<comment type="caution">
    <text evidence="3">The sequence shown here is derived from an EMBL/GenBank/DDBJ whole genome shotgun (WGS) entry which is preliminary data.</text>
</comment>
<feature type="region of interest" description="Disordered" evidence="1">
    <location>
        <begin position="1023"/>
        <end position="1088"/>
    </location>
</feature>
<feature type="compositionally biased region" description="Low complexity" evidence="1">
    <location>
        <begin position="280"/>
        <end position="293"/>
    </location>
</feature>
<feature type="compositionally biased region" description="Polar residues" evidence="1">
    <location>
        <begin position="229"/>
        <end position="248"/>
    </location>
</feature>
<feature type="compositionally biased region" description="Basic and acidic residues" evidence="1">
    <location>
        <begin position="594"/>
        <end position="607"/>
    </location>
</feature>
<proteinExistence type="predicted"/>
<feature type="region of interest" description="Disordered" evidence="1">
    <location>
        <begin position="549"/>
        <end position="625"/>
    </location>
</feature>
<accession>A0A8H4QKW1</accession>
<protein>
    <recommendedName>
        <fullName evidence="2">UBA domain-containing protein</fullName>
    </recommendedName>
</protein>
<feature type="compositionally biased region" description="Pro residues" evidence="1">
    <location>
        <begin position="506"/>
        <end position="519"/>
    </location>
</feature>
<feature type="compositionally biased region" description="Gly residues" evidence="1">
    <location>
        <begin position="135"/>
        <end position="148"/>
    </location>
</feature>
<sequence>MVHTPDLPPSLLNNPPVHPINVKSLLDFVYRRKQQRAAVVCAACGKLHCFRSIVYEGRGKENSLYCFGIMSDSFADLWSSSAPLPPKPSQQTLSSISSNTSHRSSASPAVSQGSRSKPDVFSLLASSGSNTSGPRYGGLGGGTSGYGNGSASNSSTNASRNASSRPITPAMPSLGGRTNSSTPAPAAAPSTRSTSGDAFSDLFSSASGTNGSTNASNMTLAARLAMEAKSSQSNGRGSPSGSMNQPQHSAGVADSAWAGLDSLASGGGGLGLGISPTPASTVRGTSSSTSRVNVNDEDDWGLGDFGAPTKVQPTTTTSSSRSSRPAAPERTQSSSSTSNGKKPTTLWDLDDFASPQPANTRPSSSLLDVDQTRPISRTGSSQSGGQKSLDAFEDDAYKVASPDADFDFGNREDDYPASARSQGRSGAGRGLLDSDDEGDMFGRAQNPNRPSGVATAHTDEDDILGMLSQPVEAVKAKTTSRPARDDLSWPDASSQNLDRPSSNSRAPPPKTRSSSPPPHILGQIVEMGFSVKQAKDALLATSNGQDVQAALESLLNGGSSSRPTPPPASRPPAPSPPSSNEPAAPPRPRGAPKGQKERERERLERQRQANARSAGENSSTVQASVAEIQEQADKLLAQASEIGLSVFSKASAFWKEGKEKVVKAYEERSGEAGAGSRSESRGAGSGRGAAAGGRPKWMQEVIHQSDEEDGGAAKGGFTDDLDDAHHDDPRTRHQPTQQRQPPQRERQRETQVQAEAVEVEIDLFSSEPVPQRAATNSSQASSRTAGTRQQPPSRAAPPPSRTTAQAPPAPVPTRSLITASPSALALAQRHKTEGTEKFKLGQHAAAADSYSASISALPRGHLLLVPLHTNRALARLKTGEYAGAVEDCQRALEGVFGKEVFGSNTNGSAEQDIGLDPLAPKKPSGSSPAPPFLDASVIPPNLISAGKSRSNDGGWTHPQGIGVDLLDAYIKALRRAAEAFEGREKWADAVVWWSVLSRAGEGAGSAWVDEKSRKEAVSGGVRCRKMIDGGGGSSTSSGPSTSSSGPTAASRPAVKPRPKPRPAAPISTEPSKALQALQTSNAQAEADDAAKHALKDTVDARIGAWKNGKETNIRALLGSLENVLWEGPTGVGGLKMGMADLVSAAQVKKNYMKAIARVHPDKLNAGNSTIEQRMLANAIFGALNEAWIAFQATQK</sequence>
<reference evidence="3 4" key="1">
    <citation type="submission" date="2019-12" db="EMBL/GenBank/DDBJ databases">
        <authorList>
            <person name="Floudas D."/>
            <person name="Bentzer J."/>
            <person name="Ahren D."/>
            <person name="Johansson T."/>
            <person name="Persson P."/>
            <person name="Tunlid A."/>
        </authorList>
    </citation>
    <scope>NUCLEOTIDE SEQUENCE [LARGE SCALE GENOMIC DNA]</scope>
    <source>
        <strain evidence="3 4">CBS 102.39</strain>
    </source>
</reference>